<protein>
    <submittedName>
        <fullName evidence="2">Uncharacterized protein</fullName>
    </submittedName>
</protein>
<feature type="region of interest" description="Disordered" evidence="1">
    <location>
        <begin position="287"/>
        <end position="309"/>
    </location>
</feature>
<accession>E1ZE42</accession>
<dbReference type="InParanoid" id="E1ZE42"/>
<evidence type="ECO:0000256" key="1">
    <source>
        <dbReference type="SAM" id="MobiDB-lite"/>
    </source>
</evidence>
<sequence length="446" mass="50490">MAAELLRHGGDERIAQLAQPRTDLWQQCAHIRVQEENAQLQECTFKPKTGRPPNRHRLAPGFPVEERLQLSQIGRQEALERARVAREREQLADCTFAPQLATETERHLRQDYTPLHKRVGQEQKRRTTKMAQAQLRRDLADADLTFQPQLNQRSLQLAAERETQQLFKQPAAARRPSSADFQERLRYYSLRKQLKRQAAAEAADAAACTFRPDTGNAVMERYERMAGEEAARMAARRAAKEAEVYGGMQFRPQLNPRSVALAPTGSGGVHGLASVADRQRQRLAELRQEEEERQRSQCTFQPDTSKPRVKGYYDEYHPPKAHAPISIAHAAKQGPVVVRGLERYLELKQLAERQKVEAEERAAKVFLTNPCGKQGTTVPQPFQLAGHALLEAKAAEKQAALLESTLCDHMRDCTFQPHTNTQRRQEQLQRILGQPSEELVATASQA</sequence>
<dbReference type="KEGG" id="cvr:CHLNCDRAFT_52023"/>
<evidence type="ECO:0000313" key="2">
    <source>
        <dbReference type="EMBL" id="EFN55803.1"/>
    </source>
</evidence>
<dbReference type="RefSeq" id="XP_005847905.1">
    <property type="nucleotide sequence ID" value="XM_005847843.1"/>
</dbReference>
<dbReference type="Proteomes" id="UP000008141">
    <property type="component" value="Unassembled WGS sequence"/>
</dbReference>
<name>E1ZE42_CHLVA</name>
<gene>
    <name evidence="2" type="ORF">CHLNCDRAFT_52023</name>
</gene>
<proteinExistence type="predicted"/>
<keyword evidence="3" id="KW-1185">Reference proteome</keyword>
<dbReference type="OrthoDB" id="78067at2759"/>
<reference evidence="2 3" key="1">
    <citation type="journal article" date="2010" name="Plant Cell">
        <title>The Chlorella variabilis NC64A genome reveals adaptation to photosymbiosis, coevolution with viruses, and cryptic sex.</title>
        <authorList>
            <person name="Blanc G."/>
            <person name="Duncan G."/>
            <person name="Agarkova I."/>
            <person name="Borodovsky M."/>
            <person name="Gurnon J."/>
            <person name="Kuo A."/>
            <person name="Lindquist E."/>
            <person name="Lucas S."/>
            <person name="Pangilinan J."/>
            <person name="Polle J."/>
            <person name="Salamov A."/>
            <person name="Terry A."/>
            <person name="Yamada T."/>
            <person name="Dunigan D.D."/>
            <person name="Grigoriev I.V."/>
            <person name="Claverie J.M."/>
            <person name="Van Etten J.L."/>
        </authorList>
    </citation>
    <scope>NUCLEOTIDE SEQUENCE [LARGE SCALE GENOMIC DNA]</scope>
    <source>
        <strain evidence="2 3">NC64A</strain>
    </source>
</reference>
<dbReference type="OMA" id="YQTQYLM"/>
<evidence type="ECO:0000313" key="3">
    <source>
        <dbReference type="Proteomes" id="UP000008141"/>
    </source>
</evidence>
<dbReference type="PANTHER" id="PTHR37028">
    <property type="entry name" value="UNNAMED PRODUCT-RELATED"/>
    <property type="match status" value="1"/>
</dbReference>
<dbReference type="EMBL" id="GL433843">
    <property type="protein sequence ID" value="EFN55803.1"/>
    <property type="molecule type" value="Genomic_DNA"/>
</dbReference>
<dbReference type="AlphaFoldDB" id="E1ZE42"/>
<dbReference type="PANTHER" id="PTHR37028:SF4">
    <property type="entry name" value="ALMS MOTIF DOMAIN-CONTAINING PROTEIN"/>
    <property type="match status" value="1"/>
</dbReference>
<dbReference type="GeneID" id="17355355"/>
<organism evidence="3">
    <name type="scientific">Chlorella variabilis</name>
    <name type="common">Green alga</name>
    <dbReference type="NCBI Taxonomy" id="554065"/>
    <lineage>
        <taxon>Eukaryota</taxon>
        <taxon>Viridiplantae</taxon>
        <taxon>Chlorophyta</taxon>
        <taxon>core chlorophytes</taxon>
        <taxon>Trebouxiophyceae</taxon>
        <taxon>Chlorellales</taxon>
        <taxon>Chlorellaceae</taxon>
        <taxon>Chlorella clade</taxon>
        <taxon>Chlorella</taxon>
    </lineage>
</organism>